<dbReference type="NCBIfam" id="TIGR00035">
    <property type="entry name" value="asp_race"/>
    <property type="match status" value="1"/>
</dbReference>
<dbReference type="InterPro" id="IPR004380">
    <property type="entry name" value="Asp_race"/>
</dbReference>
<evidence type="ECO:0000313" key="3">
    <source>
        <dbReference type="EMBL" id="KRL80816.1"/>
    </source>
</evidence>
<proteinExistence type="inferred from homology"/>
<dbReference type="EMBL" id="AZFH01000051">
    <property type="protein sequence ID" value="KRL80816.1"/>
    <property type="molecule type" value="Genomic_DNA"/>
</dbReference>
<dbReference type="PANTHER" id="PTHR21198:SF7">
    <property type="entry name" value="ASPARTATE-GLUTAMATE RACEMASE FAMILY"/>
    <property type="match status" value="1"/>
</dbReference>
<dbReference type="Gene3D" id="3.40.50.1860">
    <property type="match status" value="2"/>
</dbReference>
<comment type="caution">
    <text evidence="3">The sequence shown here is derived from an EMBL/GenBank/DDBJ whole genome shotgun (WGS) entry which is preliminary data.</text>
</comment>
<dbReference type="SUPFAM" id="SSF53681">
    <property type="entry name" value="Aspartate/glutamate racemase"/>
    <property type="match status" value="2"/>
</dbReference>
<sequence>MENFFAIIGGMGTMATESYIHQVNLATPAHKDQEYLNYILLNHATIPDRTAYILDHSQPNPLTPMIEDIQAINTLKPKFYTLPCNTAHYFYEELSKVAQAPILHMPKEAVATIKEIYPQAKRVGILATKGTIEHGIYDQAVLDAGYELVRPNQEIMDMTTKLIYDEIKVKNHVDSKLYQDTVAKMIIEQNCDVVILGCTELSLAQEREPITDQPIVDAQVILAEKTVALAKQN</sequence>
<reference evidence="3 4" key="1">
    <citation type="journal article" date="2015" name="Genome Announc.">
        <title>Expanding the biotechnology potential of lactobacilli through comparative genomics of 213 strains and associated genera.</title>
        <authorList>
            <person name="Sun Z."/>
            <person name="Harris H.M."/>
            <person name="McCann A."/>
            <person name="Guo C."/>
            <person name="Argimon S."/>
            <person name="Zhang W."/>
            <person name="Yang X."/>
            <person name="Jeffery I.B."/>
            <person name="Cooney J.C."/>
            <person name="Kagawa T.F."/>
            <person name="Liu W."/>
            <person name="Song Y."/>
            <person name="Salvetti E."/>
            <person name="Wrobel A."/>
            <person name="Rasinkangas P."/>
            <person name="Parkhill J."/>
            <person name="Rea M.C."/>
            <person name="O'Sullivan O."/>
            <person name="Ritari J."/>
            <person name="Douillard F.P."/>
            <person name="Paul Ross R."/>
            <person name="Yang R."/>
            <person name="Briner A.E."/>
            <person name="Felis G.E."/>
            <person name="de Vos W.M."/>
            <person name="Barrangou R."/>
            <person name="Klaenhammer T.R."/>
            <person name="Caufield P.W."/>
            <person name="Cui Y."/>
            <person name="Zhang H."/>
            <person name="O'Toole P.W."/>
        </authorList>
    </citation>
    <scope>NUCLEOTIDE SEQUENCE [LARGE SCALE GENOMIC DNA]</scope>
    <source>
        <strain evidence="3 4">DSM 15833</strain>
    </source>
</reference>
<organism evidence="3 4">
    <name type="scientific">Ligilactobacillus equi DSM 15833 = JCM 10991</name>
    <dbReference type="NCBI Taxonomy" id="1423740"/>
    <lineage>
        <taxon>Bacteria</taxon>
        <taxon>Bacillati</taxon>
        <taxon>Bacillota</taxon>
        <taxon>Bacilli</taxon>
        <taxon>Lactobacillales</taxon>
        <taxon>Lactobacillaceae</taxon>
        <taxon>Ligilactobacillus</taxon>
    </lineage>
</organism>
<dbReference type="STRING" id="1423740.FC36_GL002096"/>
<accession>A0A0R1TIB1</accession>
<dbReference type="GO" id="GO:0047661">
    <property type="term" value="F:amino-acid racemase activity"/>
    <property type="evidence" value="ECO:0007669"/>
    <property type="project" value="InterPro"/>
</dbReference>
<dbReference type="AlphaFoldDB" id="A0A0R1TIB1"/>
<evidence type="ECO:0000313" key="4">
    <source>
        <dbReference type="Proteomes" id="UP000051048"/>
    </source>
</evidence>
<comment type="similarity">
    <text evidence="1">Belongs to the aspartate/glutamate racemases family.</text>
</comment>
<name>A0A0R1TIB1_9LACO</name>
<gene>
    <name evidence="3" type="ORF">FC36_GL002096</name>
</gene>
<dbReference type="Proteomes" id="UP000051048">
    <property type="component" value="Unassembled WGS sequence"/>
</dbReference>
<dbReference type="Pfam" id="PF01177">
    <property type="entry name" value="Asp_Glu_race"/>
    <property type="match status" value="1"/>
</dbReference>
<keyword evidence="2" id="KW-0413">Isomerase</keyword>
<dbReference type="RefSeq" id="WP_035188641.1">
    <property type="nucleotide sequence ID" value="NZ_AZFH01000051.1"/>
</dbReference>
<evidence type="ECO:0000256" key="2">
    <source>
        <dbReference type="ARBA" id="ARBA00023235"/>
    </source>
</evidence>
<dbReference type="OrthoDB" id="9803739at2"/>
<dbReference type="PANTHER" id="PTHR21198">
    <property type="entry name" value="GLUTAMATE RACEMASE"/>
    <property type="match status" value="1"/>
</dbReference>
<dbReference type="InterPro" id="IPR015942">
    <property type="entry name" value="Asp/Glu/hydantoin_racemase"/>
</dbReference>
<dbReference type="PATRIC" id="fig|1423740.3.peg.2275"/>
<evidence type="ECO:0000256" key="1">
    <source>
        <dbReference type="ARBA" id="ARBA00007847"/>
    </source>
</evidence>
<dbReference type="InterPro" id="IPR001920">
    <property type="entry name" value="Asp/Glu_race"/>
</dbReference>
<protein>
    <submittedName>
        <fullName evidence="3">Aspartate racemase</fullName>
    </submittedName>
</protein>